<gene>
    <name evidence="3" type="ORF">HTZ77_28955</name>
</gene>
<dbReference type="PROSITE" id="PS50937">
    <property type="entry name" value="HTH_MERR_2"/>
    <property type="match status" value="1"/>
</dbReference>
<keyword evidence="1" id="KW-0238">DNA-binding</keyword>
<dbReference type="PROSITE" id="PS00552">
    <property type="entry name" value="HTH_MERR_1"/>
    <property type="match status" value="1"/>
</dbReference>
<feature type="domain" description="HTH merR-type" evidence="2">
    <location>
        <begin position="39"/>
        <end position="107"/>
    </location>
</feature>
<evidence type="ECO:0000313" key="4">
    <source>
        <dbReference type="Proteomes" id="UP000586042"/>
    </source>
</evidence>
<dbReference type="Proteomes" id="UP000586042">
    <property type="component" value="Unassembled WGS sequence"/>
</dbReference>
<dbReference type="GO" id="GO:0003700">
    <property type="term" value="F:DNA-binding transcription factor activity"/>
    <property type="evidence" value="ECO:0007669"/>
    <property type="project" value="InterPro"/>
</dbReference>
<dbReference type="AlphaFoldDB" id="A0A7Y6IC00"/>
<evidence type="ECO:0000256" key="1">
    <source>
        <dbReference type="ARBA" id="ARBA00023125"/>
    </source>
</evidence>
<dbReference type="InterPro" id="IPR047057">
    <property type="entry name" value="MerR_fam"/>
</dbReference>
<dbReference type="GO" id="GO:0003677">
    <property type="term" value="F:DNA binding"/>
    <property type="evidence" value="ECO:0007669"/>
    <property type="project" value="UniProtKB-KW"/>
</dbReference>
<dbReference type="SUPFAM" id="SSF46955">
    <property type="entry name" value="Putative DNA-binding domain"/>
    <property type="match status" value="1"/>
</dbReference>
<keyword evidence="4" id="KW-1185">Reference proteome</keyword>
<sequence>MTEERNGTPLGTGEADEALLDVGEVDGALLDVGEVDEALLDIGEVALRSGLAPSALRFYERKGLIEPAARNGLRRAYRPETLDRLALIGCARDAGFTLAEIGAFLVARPSDTTLRERMAAKEREVDARVRQLTRLRDSLRHASVCDHDPLVECPDFKRAIRNVNAPEDAP</sequence>
<reference evidence="3 4" key="1">
    <citation type="submission" date="2020-06" db="EMBL/GenBank/DDBJ databases">
        <title>Nonomuraea sp. SMC257, a novel actinomycete isolated from soil.</title>
        <authorList>
            <person name="Chanama M."/>
        </authorList>
    </citation>
    <scope>NUCLEOTIDE SEQUENCE [LARGE SCALE GENOMIC DNA]</scope>
    <source>
        <strain evidence="3 4">SMC257</strain>
    </source>
</reference>
<comment type="caution">
    <text evidence="3">The sequence shown here is derived from an EMBL/GenBank/DDBJ whole genome shotgun (WGS) entry which is preliminary data.</text>
</comment>
<organism evidence="3 4">
    <name type="scientific">Nonomuraea montanisoli</name>
    <dbReference type="NCBI Taxonomy" id="2741721"/>
    <lineage>
        <taxon>Bacteria</taxon>
        <taxon>Bacillati</taxon>
        <taxon>Actinomycetota</taxon>
        <taxon>Actinomycetes</taxon>
        <taxon>Streptosporangiales</taxon>
        <taxon>Streptosporangiaceae</taxon>
        <taxon>Nonomuraea</taxon>
    </lineage>
</organism>
<dbReference type="PANTHER" id="PTHR30204:SF97">
    <property type="entry name" value="MERR FAMILY REGULATORY PROTEIN"/>
    <property type="match status" value="1"/>
</dbReference>
<dbReference type="SMART" id="SM00422">
    <property type="entry name" value="HTH_MERR"/>
    <property type="match status" value="1"/>
</dbReference>
<dbReference type="InterPro" id="IPR000551">
    <property type="entry name" value="MerR-type_HTH_dom"/>
</dbReference>
<dbReference type="Gene3D" id="1.10.1660.10">
    <property type="match status" value="1"/>
</dbReference>
<proteinExistence type="predicted"/>
<dbReference type="Pfam" id="PF13411">
    <property type="entry name" value="MerR_1"/>
    <property type="match status" value="1"/>
</dbReference>
<dbReference type="EMBL" id="JABWGN010000011">
    <property type="protein sequence ID" value="NUW35430.1"/>
    <property type="molecule type" value="Genomic_DNA"/>
</dbReference>
<protein>
    <submittedName>
        <fullName evidence="3">MerR family transcriptional regulator</fullName>
    </submittedName>
</protein>
<dbReference type="RefSeq" id="WP_175592856.1">
    <property type="nucleotide sequence ID" value="NZ_JABWGN010000011.1"/>
</dbReference>
<evidence type="ECO:0000259" key="2">
    <source>
        <dbReference type="PROSITE" id="PS50937"/>
    </source>
</evidence>
<dbReference type="InterPro" id="IPR009061">
    <property type="entry name" value="DNA-bd_dom_put_sf"/>
</dbReference>
<name>A0A7Y6IC00_9ACTN</name>
<accession>A0A7Y6IC00</accession>
<evidence type="ECO:0000313" key="3">
    <source>
        <dbReference type="EMBL" id="NUW35430.1"/>
    </source>
</evidence>
<dbReference type="PANTHER" id="PTHR30204">
    <property type="entry name" value="REDOX-CYCLING DRUG-SENSING TRANSCRIPTIONAL ACTIVATOR SOXR"/>
    <property type="match status" value="1"/>
</dbReference>
<dbReference type="PRINTS" id="PR00040">
    <property type="entry name" value="HTHMERR"/>
</dbReference>